<dbReference type="Proteomes" id="UP001185092">
    <property type="component" value="Unassembled WGS sequence"/>
</dbReference>
<dbReference type="InterPro" id="IPR036509">
    <property type="entry name" value="Met_Sox_Rdtase_MsrA_sf"/>
</dbReference>
<keyword evidence="8" id="KW-1185">Reference proteome</keyword>
<comment type="catalytic activity">
    <reaction evidence="2 4">
        <text>L-methionyl-[protein] + [thioredoxin]-disulfide + H2O = L-methionyl-(S)-S-oxide-[protein] + [thioredoxin]-dithiol</text>
        <dbReference type="Rhea" id="RHEA:14217"/>
        <dbReference type="Rhea" id="RHEA-COMP:10698"/>
        <dbReference type="Rhea" id="RHEA-COMP:10700"/>
        <dbReference type="Rhea" id="RHEA-COMP:12313"/>
        <dbReference type="Rhea" id="RHEA-COMP:12315"/>
        <dbReference type="ChEBI" id="CHEBI:15377"/>
        <dbReference type="ChEBI" id="CHEBI:16044"/>
        <dbReference type="ChEBI" id="CHEBI:29950"/>
        <dbReference type="ChEBI" id="CHEBI:44120"/>
        <dbReference type="ChEBI" id="CHEBI:50058"/>
        <dbReference type="EC" id="1.8.4.11"/>
    </reaction>
</comment>
<keyword evidence="5" id="KW-0812">Transmembrane</keyword>
<comment type="caution">
    <text evidence="7">The sequence shown here is derived from an EMBL/GenBank/DDBJ whole genome shotgun (WGS) entry which is preliminary data.</text>
</comment>
<dbReference type="RefSeq" id="WP_309940545.1">
    <property type="nucleotide sequence ID" value="NZ_AP025306.1"/>
</dbReference>
<feature type="active site" evidence="4">
    <location>
        <position position="43"/>
    </location>
</feature>
<dbReference type="EMBL" id="JAVDQD010000005">
    <property type="protein sequence ID" value="MDR6240536.1"/>
    <property type="molecule type" value="Genomic_DNA"/>
</dbReference>
<dbReference type="Pfam" id="PF01625">
    <property type="entry name" value="PMSR"/>
    <property type="match status" value="1"/>
</dbReference>
<dbReference type="HAMAP" id="MF_01401">
    <property type="entry name" value="MsrA"/>
    <property type="match status" value="1"/>
</dbReference>
<evidence type="ECO:0000313" key="7">
    <source>
        <dbReference type="EMBL" id="MDR6240536.1"/>
    </source>
</evidence>
<keyword evidence="5" id="KW-1133">Transmembrane helix</keyword>
<keyword evidence="5" id="KW-0472">Membrane</keyword>
<sequence length="208" mass="24032">MSIKRIIIFVFIVTMTITNGFANIDLDKMKDIKMDTAILGAGCFWCTEAIYQRLKGVSSVEVGYSGGDEPNPSYRQISTGKTDYIEVARIVYNPDVLSYEKLLEVFFTIHDPTSWDKQGADVGKQYRSVIIYENPHQKEIAESLIHKLNESGEYKKKIVTEVVPYRNFYLAEDYHQNYYDDNKNAPYCSFVITPKLKKFESLFKNDLK</sequence>
<evidence type="ECO:0000256" key="2">
    <source>
        <dbReference type="ARBA" id="ARBA00047806"/>
    </source>
</evidence>
<dbReference type="GO" id="GO:0008113">
    <property type="term" value="F:peptide-methionine (S)-S-oxide reductase activity"/>
    <property type="evidence" value="ECO:0007669"/>
    <property type="project" value="UniProtKB-UniRule"/>
</dbReference>
<dbReference type="PANTHER" id="PTHR43774">
    <property type="entry name" value="PEPTIDE METHIONINE SULFOXIDE REDUCTASE"/>
    <property type="match status" value="1"/>
</dbReference>
<dbReference type="InterPro" id="IPR002569">
    <property type="entry name" value="Met_Sox_Rdtase_MsrA_dom"/>
</dbReference>
<reference evidence="7" key="1">
    <citation type="submission" date="2023-07" db="EMBL/GenBank/DDBJ databases">
        <title>Genomic Encyclopedia of Type Strains, Phase IV (KMG-IV): sequencing the most valuable type-strain genomes for metagenomic binning, comparative biology and taxonomic classification.</title>
        <authorList>
            <person name="Goeker M."/>
        </authorList>
    </citation>
    <scope>NUCLEOTIDE SEQUENCE</scope>
    <source>
        <strain evidence="7">DSM 26174</strain>
    </source>
</reference>
<evidence type="ECO:0000259" key="6">
    <source>
        <dbReference type="Pfam" id="PF01625"/>
    </source>
</evidence>
<dbReference type="AlphaFoldDB" id="A0AAE4BT87"/>
<feature type="transmembrane region" description="Helical" evidence="5">
    <location>
        <begin position="6"/>
        <end position="24"/>
    </location>
</feature>
<protein>
    <recommendedName>
        <fullName evidence="4">Peptide methionine sulfoxide reductase MsrA</fullName>
        <shortName evidence="4">Protein-methionine-S-oxide reductase</shortName>
        <ecNumber evidence="4">1.8.4.11</ecNumber>
    </recommendedName>
    <alternativeName>
        <fullName evidence="4">Peptide-methionine (S)-S-oxide reductase</fullName>
        <shortName evidence="4">Peptide Met(O) reductase</shortName>
    </alternativeName>
</protein>
<dbReference type="Gene3D" id="3.30.1060.10">
    <property type="entry name" value="Peptide methionine sulphoxide reductase MsrA"/>
    <property type="match status" value="1"/>
</dbReference>
<evidence type="ECO:0000256" key="1">
    <source>
        <dbReference type="ARBA" id="ARBA00023002"/>
    </source>
</evidence>
<name>A0AAE4BT87_9BACT</name>
<gene>
    <name evidence="4" type="primary">msrA</name>
    <name evidence="7" type="ORF">HNQ88_003612</name>
</gene>
<dbReference type="NCBIfam" id="TIGR00401">
    <property type="entry name" value="msrA"/>
    <property type="match status" value="1"/>
</dbReference>
<evidence type="ECO:0000256" key="3">
    <source>
        <dbReference type="ARBA" id="ARBA00048782"/>
    </source>
</evidence>
<comment type="function">
    <text evidence="4">Has an important function as a repair enzyme for proteins that have been inactivated by oxidation. Catalyzes the reversible oxidation-reduction of methionine sulfoxide in proteins to methionine.</text>
</comment>
<keyword evidence="1 4" id="KW-0560">Oxidoreductase</keyword>
<dbReference type="SUPFAM" id="SSF55068">
    <property type="entry name" value="Peptide methionine sulfoxide reductase"/>
    <property type="match status" value="1"/>
</dbReference>
<dbReference type="EC" id="1.8.4.11" evidence="4"/>
<comment type="similarity">
    <text evidence="4">Belongs to the MsrA Met sulfoxide reductase family.</text>
</comment>
<feature type="domain" description="Peptide methionine sulphoxide reductase MsrA" evidence="6">
    <location>
        <begin position="36"/>
        <end position="188"/>
    </location>
</feature>
<evidence type="ECO:0000256" key="4">
    <source>
        <dbReference type="HAMAP-Rule" id="MF_01401"/>
    </source>
</evidence>
<accession>A0AAE4BT87</accession>
<comment type="catalytic activity">
    <reaction evidence="3 4">
        <text>[thioredoxin]-disulfide + L-methionine + H2O = L-methionine (S)-S-oxide + [thioredoxin]-dithiol</text>
        <dbReference type="Rhea" id="RHEA:19993"/>
        <dbReference type="Rhea" id="RHEA-COMP:10698"/>
        <dbReference type="Rhea" id="RHEA-COMP:10700"/>
        <dbReference type="ChEBI" id="CHEBI:15377"/>
        <dbReference type="ChEBI" id="CHEBI:29950"/>
        <dbReference type="ChEBI" id="CHEBI:50058"/>
        <dbReference type="ChEBI" id="CHEBI:57844"/>
        <dbReference type="ChEBI" id="CHEBI:58772"/>
        <dbReference type="EC" id="1.8.4.11"/>
    </reaction>
</comment>
<evidence type="ECO:0000256" key="5">
    <source>
        <dbReference type="SAM" id="Phobius"/>
    </source>
</evidence>
<proteinExistence type="inferred from homology"/>
<dbReference type="PANTHER" id="PTHR43774:SF1">
    <property type="entry name" value="PEPTIDE METHIONINE SULFOXIDE REDUCTASE MSRA 2"/>
    <property type="match status" value="1"/>
</dbReference>
<organism evidence="7 8">
    <name type="scientific">Aureibacter tunicatorum</name>
    <dbReference type="NCBI Taxonomy" id="866807"/>
    <lineage>
        <taxon>Bacteria</taxon>
        <taxon>Pseudomonadati</taxon>
        <taxon>Bacteroidota</taxon>
        <taxon>Cytophagia</taxon>
        <taxon>Cytophagales</taxon>
        <taxon>Persicobacteraceae</taxon>
        <taxon>Aureibacter</taxon>
    </lineage>
</organism>
<evidence type="ECO:0000313" key="8">
    <source>
        <dbReference type="Proteomes" id="UP001185092"/>
    </source>
</evidence>